<organism evidence="2 3">
    <name type="scientific">Micromonospora fiedleri</name>
    <dbReference type="NCBI Taxonomy" id="1157498"/>
    <lineage>
        <taxon>Bacteria</taxon>
        <taxon>Bacillati</taxon>
        <taxon>Actinomycetota</taxon>
        <taxon>Actinomycetes</taxon>
        <taxon>Micromonosporales</taxon>
        <taxon>Micromonosporaceae</taxon>
        <taxon>Micromonospora</taxon>
    </lineage>
</organism>
<proteinExistence type="predicted"/>
<dbReference type="InterPro" id="IPR036291">
    <property type="entry name" value="NAD(P)-bd_dom_sf"/>
</dbReference>
<protein>
    <submittedName>
        <fullName evidence="2">NAD-dependent epimerase/dehydratase family protein</fullName>
    </submittedName>
</protein>
<dbReference type="SUPFAM" id="SSF51735">
    <property type="entry name" value="NAD(P)-binding Rossmann-fold domains"/>
    <property type="match status" value="1"/>
</dbReference>
<comment type="caution">
    <text evidence="2">The sequence shown here is derived from an EMBL/GenBank/DDBJ whole genome shotgun (WGS) entry which is preliminary data.</text>
</comment>
<gene>
    <name evidence="2" type="ORF">JMF97_16155</name>
</gene>
<reference evidence="2 3" key="1">
    <citation type="submission" date="2021-01" db="EMBL/GenBank/DDBJ databases">
        <title>Genome sequencing of Micromonospora fiedleri MG-37.</title>
        <authorList>
            <person name="Moreland P.E.J."/>
            <person name="Stach J.E.M."/>
        </authorList>
    </citation>
    <scope>NUCLEOTIDE SEQUENCE [LARGE SCALE GENOMIC DNA]</scope>
    <source>
        <strain evidence="2 3">MG-37</strain>
    </source>
</reference>
<keyword evidence="3" id="KW-1185">Reference proteome</keyword>
<dbReference type="InterPro" id="IPR001509">
    <property type="entry name" value="Epimerase_deHydtase"/>
</dbReference>
<dbReference type="EMBL" id="JAETXL010000005">
    <property type="protein sequence ID" value="MBL6277694.1"/>
    <property type="molecule type" value="Genomic_DNA"/>
</dbReference>
<name>A0ABS1UN79_9ACTN</name>
<evidence type="ECO:0000259" key="1">
    <source>
        <dbReference type="Pfam" id="PF01370"/>
    </source>
</evidence>
<dbReference type="Proteomes" id="UP000661193">
    <property type="component" value="Unassembled WGS sequence"/>
</dbReference>
<dbReference type="Gene3D" id="3.40.50.720">
    <property type="entry name" value="NAD(P)-binding Rossmann-like Domain"/>
    <property type="match status" value="1"/>
</dbReference>
<evidence type="ECO:0000313" key="2">
    <source>
        <dbReference type="EMBL" id="MBL6277694.1"/>
    </source>
</evidence>
<feature type="domain" description="NAD-dependent epimerase/dehydratase" evidence="1">
    <location>
        <begin position="23"/>
        <end position="221"/>
    </location>
</feature>
<dbReference type="Pfam" id="PF01370">
    <property type="entry name" value="Epimerase"/>
    <property type="match status" value="1"/>
</dbReference>
<accession>A0ABS1UN79</accession>
<evidence type="ECO:0000313" key="3">
    <source>
        <dbReference type="Proteomes" id="UP000661193"/>
    </source>
</evidence>
<sequence>MALDGEHCSPFREGTPVATSAHLIVGAGLVGSTTARQLAERGEQVRIVSRSGRGPEHPRIERFAADAVDADRLSELADGATAIYNCLNPAYHRWLSDWPPMADALLTAAERSGAPLVVTGCLYGYGEVTGAMTEQTPLGATHPKLKVRADMWRAALAAQRAGRIRAVTEVRGSDYLQAQSIFSFLLGKPLLAGRRAFVPGPLDVPHTWTSINDMAAMLITAATDQRAWNRAWHVPSAAPLTIRELATRFTEVVGAPAPKLTTIPGPVFRAAGLLSAMLREFQTTAYQFDRPFVMDSTTATETFGLRHQPLDESLRETAALLGGLPAATTRRPAAV</sequence>